<feature type="compositionally biased region" description="Basic residues" evidence="1">
    <location>
        <begin position="14"/>
        <end position="27"/>
    </location>
</feature>
<feature type="compositionally biased region" description="Basic and acidic residues" evidence="1">
    <location>
        <begin position="28"/>
        <end position="40"/>
    </location>
</feature>
<evidence type="ECO:0000313" key="2">
    <source>
        <dbReference type="EMBL" id="KAJ7035248.1"/>
    </source>
</evidence>
<name>A0AAD6SWS7_9AGAR</name>
<evidence type="ECO:0000256" key="1">
    <source>
        <dbReference type="SAM" id="MobiDB-lite"/>
    </source>
</evidence>
<dbReference type="EMBL" id="JARJCM010000051">
    <property type="protein sequence ID" value="KAJ7035248.1"/>
    <property type="molecule type" value="Genomic_DNA"/>
</dbReference>
<proteinExistence type="predicted"/>
<dbReference type="AlphaFoldDB" id="A0AAD6SWS7"/>
<sequence>MYRQRALIAPPQKRTARYGERRKKKMGKEKSARKGKQSKEKRPKGCGGSALCGTGKEKSWAHQTACPRRGLRAATPQMTRTVRAHLVPAKIRKKKGKEKARENDTYVILMLVLTEPSSNQPPPNRHKAAHPAIHAKLMVRPPKEPLPDIIQHEREGDEAYEEGEDAARVGAGAVGGGELGEDIELGRGRLRPAS</sequence>
<protein>
    <submittedName>
        <fullName evidence="2">Uncharacterized protein</fullName>
    </submittedName>
</protein>
<accession>A0AAD6SWS7</accession>
<organism evidence="2 3">
    <name type="scientific">Mycena alexandri</name>
    <dbReference type="NCBI Taxonomy" id="1745969"/>
    <lineage>
        <taxon>Eukaryota</taxon>
        <taxon>Fungi</taxon>
        <taxon>Dikarya</taxon>
        <taxon>Basidiomycota</taxon>
        <taxon>Agaricomycotina</taxon>
        <taxon>Agaricomycetes</taxon>
        <taxon>Agaricomycetidae</taxon>
        <taxon>Agaricales</taxon>
        <taxon>Marasmiineae</taxon>
        <taxon>Mycenaceae</taxon>
        <taxon>Mycena</taxon>
    </lineage>
</organism>
<feature type="region of interest" description="Disordered" evidence="1">
    <location>
        <begin position="1"/>
        <end position="100"/>
    </location>
</feature>
<feature type="region of interest" description="Disordered" evidence="1">
    <location>
        <begin position="171"/>
        <end position="194"/>
    </location>
</feature>
<gene>
    <name evidence="2" type="ORF">C8F04DRAFT_1182415</name>
</gene>
<reference evidence="2" key="1">
    <citation type="submission" date="2023-03" db="EMBL/GenBank/DDBJ databases">
        <title>Massive genome expansion in bonnet fungi (Mycena s.s.) driven by repeated elements and novel gene families across ecological guilds.</title>
        <authorList>
            <consortium name="Lawrence Berkeley National Laboratory"/>
            <person name="Harder C.B."/>
            <person name="Miyauchi S."/>
            <person name="Viragh M."/>
            <person name="Kuo A."/>
            <person name="Thoen E."/>
            <person name="Andreopoulos B."/>
            <person name="Lu D."/>
            <person name="Skrede I."/>
            <person name="Drula E."/>
            <person name="Henrissat B."/>
            <person name="Morin E."/>
            <person name="Kohler A."/>
            <person name="Barry K."/>
            <person name="LaButti K."/>
            <person name="Morin E."/>
            <person name="Salamov A."/>
            <person name="Lipzen A."/>
            <person name="Mereny Z."/>
            <person name="Hegedus B."/>
            <person name="Baldrian P."/>
            <person name="Stursova M."/>
            <person name="Weitz H."/>
            <person name="Taylor A."/>
            <person name="Grigoriev I.V."/>
            <person name="Nagy L.G."/>
            <person name="Martin F."/>
            <person name="Kauserud H."/>
        </authorList>
    </citation>
    <scope>NUCLEOTIDE SEQUENCE</scope>
    <source>
        <strain evidence="2">CBHHK200</strain>
    </source>
</reference>
<evidence type="ECO:0000313" key="3">
    <source>
        <dbReference type="Proteomes" id="UP001218188"/>
    </source>
</evidence>
<dbReference type="Proteomes" id="UP001218188">
    <property type="component" value="Unassembled WGS sequence"/>
</dbReference>
<keyword evidence="3" id="KW-1185">Reference proteome</keyword>
<comment type="caution">
    <text evidence="2">The sequence shown here is derived from an EMBL/GenBank/DDBJ whole genome shotgun (WGS) entry which is preliminary data.</text>
</comment>